<gene>
    <name evidence="2" type="ORF">B5V51_9927</name>
</gene>
<proteinExistence type="predicted"/>
<dbReference type="Pfam" id="PF07841">
    <property type="entry name" value="DM4_12"/>
    <property type="match status" value="1"/>
</dbReference>
<feature type="signal peptide" evidence="1">
    <location>
        <begin position="1"/>
        <end position="21"/>
    </location>
</feature>
<name>A0A2A4JXV8_HELVI</name>
<dbReference type="SMART" id="SM00718">
    <property type="entry name" value="DM4_12"/>
    <property type="match status" value="1"/>
</dbReference>
<feature type="chain" id="PRO_5013195566" evidence="1">
    <location>
        <begin position="22"/>
        <end position="275"/>
    </location>
</feature>
<comment type="caution">
    <text evidence="2">The sequence shown here is derived from an EMBL/GenBank/DDBJ whole genome shotgun (WGS) entry which is preliminary data.</text>
</comment>
<evidence type="ECO:0000313" key="2">
    <source>
        <dbReference type="EMBL" id="PCG76260.1"/>
    </source>
</evidence>
<organism evidence="2">
    <name type="scientific">Heliothis virescens</name>
    <name type="common">Tobacco budworm moth</name>
    <dbReference type="NCBI Taxonomy" id="7102"/>
    <lineage>
        <taxon>Eukaryota</taxon>
        <taxon>Metazoa</taxon>
        <taxon>Ecdysozoa</taxon>
        <taxon>Arthropoda</taxon>
        <taxon>Hexapoda</taxon>
        <taxon>Insecta</taxon>
        <taxon>Pterygota</taxon>
        <taxon>Neoptera</taxon>
        <taxon>Endopterygota</taxon>
        <taxon>Lepidoptera</taxon>
        <taxon>Glossata</taxon>
        <taxon>Ditrysia</taxon>
        <taxon>Noctuoidea</taxon>
        <taxon>Noctuidae</taxon>
        <taxon>Heliothinae</taxon>
        <taxon>Heliothis</taxon>
    </lineage>
</organism>
<protein>
    <submittedName>
        <fullName evidence="2">Uncharacterized protein</fullName>
    </submittedName>
</protein>
<dbReference type="AlphaFoldDB" id="A0A2A4JXV8"/>
<dbReference type="EMBL" id="NWSH01000458">
    <property type="protein sequence ID" value="PCG76260.1"/>
    <property type="molecule type" value="Genomic_DNA"/>
</dbReference>
<dbReference type="InterPro" id="IPR006631">
    <property type="entry name" value="DM4_12"/>
</dbReference>
<keyword evidence="1" id="KW-0732">Signal</keyword>
<dbReference type="PANTHER" id="PTHR21398">
    <property type="entry name" value="AGAP007094-PA"/>
    <property type="match status" value="1"/>
</dbReference>
<reference evidence="2" key="1">
    <citation type="submission" date="2017-09" db="EMBL/GenBank/DDBJ databases">
        <title>Contemporary evolution of a Lepidopteran species, Heliothis virescens, in response to modern agricultural practices.</title>
        <authorList>
            <person name="Fritz M.L."/>
            <person name="Deyonke A.M."/>
            <person name="Papanicolaou A."/>
            <person name="Micinski S."/>
            <person name="Westbrook J."/>
            <person name="Gould F."/>
        </authorList>
    </citation>
    <scope>NUCLEOTIDE SEQUENCE [LARGE SCALE GENOMIC DNA]</scope>
    <source>
        <strain evidence="2">HvINT-</strain>
        <tissue evidence="2">Whole body</tissue>
    </source>
</reference>
<accession>A0A2A4JXV8</accession>
<dbReference type="PANTHER" id="PTHR21398:SF1">
    <property type="entry name" value="FI03705P"/>
    <property type="match status" value="1"/>
</dbReference>
<sequence length="275" mass="31696">MNVLMYMIMILTMIFVKKTTSDTNITSATMQFDNEIHETALKVLSRKKRYLIFPDGSSFQIVFCTQNHGYLQIGNIVWFGSTAALAWELPTDPGAFDMFKDHYKVLEGKRRSDILYYVDEDGKVVDKIEYKRKILINPAFAKRSVDTAQINNNNIPKVNKKEMHNSQKNKILLKDLDTTRLQLHRTERQKLYVKMEKFLQTLGWNGKECILKMLCLTAKERTKQQSFVGEILRAVFTLPEGPGTVSQLHKQYDDARGANGDCTQLYPKCGHIETV</sequence>
<evidence type="ECO:0000256" key="1">
    <source>
        <dbReference type="SAM" id="SignalP"/>
    </source>
</evidence>